<organism evidence="2 3">
    <name type="scientific">Pedobacter antarcticus 4BY</name>
    <dbReference type="NCBI Taxonomy" id="1358423"/>
    <lineage>
        <taxon>Bacteria</taxon>
        <taxon>Pseudomonadati</taxon>
        <taxon>Bacteroidota</taxon>
        <taxon>Sphingobacteriia</taxon>
        <taxon>Sphingobacteriales</taxon>
        <taxon>Sphingobacteriaceae</taxon>
        <taxon>Pedobacter</taxon>
    </lineage>
</organism>
<dbReference type="InterPro" id="IPR005240">
    <property type="entry name" value="DUF389"/>
</dbReference>
<reference evidence="2 3" key="1">
    <citation type="journal article" date="1992" name="Int. J. Syst. Bacteriol.">
        <title>Sphingobacterium antarcticus sp. nov. a Psychrotrophic Bacterium from the Soils of Schirmacher Oasis, Antarctica.</title>
        <authorList>
            <person name="Shivaji S."/>
            <person name="Ray M.K."/>
            <person name="Rao N.S."/>
            <person name="Saiserr L."/>
            <person name="Jagannadham M.V."/>
            <person name="Kumar G.S."/>
            <person name="Reddy G."/>
            <person name="Bhargava P.M."/>
        </authorList>
    </citation>
    <scope>NUCLEOTIDE SEQUENCE [LARGE SCALE GENOMIC DNA]</scope>
    <source>
        <strain evidence="2 3">4BY</strain>
    </source>
</reference>
<dbReference type="Pfam" id="PF04087">
    <property type="entry name" value="DUF389"/>
    <property type="match status" value="1"/>
</dbReference>
<dbReference type="eggNOG" id="COG1808">
    <property type="taxonomic scope" value="Bacteria"/>
</dbReference>
<feature type="transmembrane region" description="Helical" evidence="1">
    <location>
        <begin position="164"/>
        <end position="186"/>
    </location>
</feature>
<dbReference type="NCBIfam" id="TIGR00341">
    <property type="entry name" value="TIGR00341 family protein"/>
    <property type="match status" value="1"/>
</dbReference>
<feature type="transmembrane region" description="Helical" evidence="1">
    <location>
        <begin position="67"/>
        <end position="91"/>
    </location>
</feature>
<dbReference type="RefSeq" id="WP_037444942.1">
    <property type="nucleotide sequence ID" value="NZ_JNFF01000117.1"/>
</dbReference>
<accession>A0A081PC49</accession>
<feature type="transmembrane region" description="Helical" evidence="1">
    <location>
        <begin position="236"/>
        <end position="257"/>
    </location>
</feature>
<feature type="transmembrane region" description="Helical" evidence="1">
    <location>
        <begin position="137"/>
        <end position="157"/>
    </location>
</feature>
<keyword evidence="3" id="KW-1185">Reference proteome</keyword>
<name>A0A081PC49_9SPHI</name>
<protein>
    <submittedName>
        <fullName evidence="2">Membrane protein</fullName>
    </submittedName>
</protein>
<feature type="transmembrane region" description="Helical" evidence="1">
    <location>
        <begin position="192"/>
        <end position="215"/>
    </location>
</feature>
<feature type="transmembrane region" description="Helical" evidence="1">
    <location>
        <begin position="103"/>
        <end position="121"/>
    </location>
</feature>
<feature type="transmembrane region" description="Helical" evidence="1">
    <location>
        <begin position="41"/>
        <end position="61"/>
    </location>
</feature>
<dbReference type="OrthoDB" id="9790659at2"/>
<dbReference type="Proteomes" id="UP000028007">
    <property type="component" value="Unassembled WGS sequence"/>
</dbReference>
<proteinExistence type="predicted"/>
<dbReference type="AlphaFoldDB" id="A0A081PC49"/>
<keyword evidence="1" id="KW-0472">Membrane</keyword>
<gene>
    <name evidence="2" type="ORF">N180_01160</name>
</gene>
<evidence type="ECO:0000256" key="1">
    <source>
        <dbReference type="SAM" id="Phobius"/>
    </source>
</evidence>
<evidence type="ECO:0000313" key="2">
    <source>
        <dbReference type="EMBL" id="KEQ28272.1"/>
    </source>
</evidence>
<keyword evidence="1" id="KW-1133">Transmembrane helix</keyword>
<comment type="caution">
    <text evidence="2">The sequence shown here is derived from an EMBL/GenBank/DDBJ whole genome shotgun (WGS) entry which is preliminary data.</text>
</comment>
<dbReference type="EMBL" id="JNFF01000117">
    <property type="protein sequence ID" value="KEQ28272.1"/>
    <property type="molecule type" value="Genomic_DNA"/>
</dbReference>
<dbReference type="PANTHER" id="PTHR20992:SF9">
    <property type="entry name" value="AT15442P-RELATED"/>
    <property type="match status" value="1"/>
</dbReference>
<evidence type="ECO:0000313" key="3">
    <source>
        <dbReference type="Proteomes" id="UP000028007"/>
    </source>
</evidence>
<sequence length="445" mass="49460">MEKKTDDVRSAIKAFIANRFNLHIDKANESEVVESISKNSIFVGGPLWTLIFAIIIASVGLNVNSTAVIIGAMLISPLMGPIMGIGLGIGTNDFDLVKKGGRNLLIATFISIVTSTIYFYITPLHEAQSELLARTTPSIWDVFIAFTGGLAGIIAATRREKSNIIPGVAIATALMPPLCTAGYGLAMGNWPFFFGALYLFFINSLFICISTYLIVRFLKFDKKHFEDPGVEKKVTRYILISVLITIIPSIYLAYGIVQKSIFENNAQTFIREQFNFTTTQVINRNLSYSKGEKEIDLLLIGTELSENVVNAIKGNLKKYKLDGTTLRIRQGLNASQEIDFSQIKASIMEDVFKKENQFGSPVKIDKLSQALPDIRSELIALFPEIKSYSLSNNVMNRLDTQHKDTITLFTAQVSKLPTPANQIRIRSWLKGRLKVDSLNTFYAGK</sequence>
<dbReference type="PANTHER" id="PTHR20992">
    <property type="entry name" value="AT15442P-RELATED"/>
    <property type="match status" value="1"/>
</dbReference>
<keyword evidence="1" id="KW-0812">Transmembrane</keyword>